<protein>
    <submittedName>
        <fullName evidence="1">PcfJ domain-containing protein</fullName>
    </submittedName>
</protein>
<gene>
    <name evidence="1" type="ORF">HCR03_04795</name>
</gene>
<proteinExistence type="predicted"/>
<sequence>MLLKKETLTIPVSACPKVKAEKNRHYYYAAGVNAVPLPRSGEILAVDIYRLDTGRLVLRFFSDGKNFINYAPEEQNWNTCKVSSQLDCWHGDMYATEKALKVVRKRINHNKESSYYSGILGEIDTFVEHIHSEKSQKAQERKYALMDRHFSMFPDYPKNLQSFCEKQIFGWTYFFISKINKGSRTAACGHCGQTFTVDRTIRQGAKGCCPHCKTSGKYYADWQSAPKINKAKICVCHKSHGNLLIRWTKVLRSFKDHKVTYSFEDYYRNLYLPVNGKRIIYAYAQESVWPYGYDWYRRKNGYVNYESTYLYTSNLRQVFSRNYYHVDLAAELRKNCQPIDFPSLLDNLKNIPQTEYFLRLGLYRIAADLDSEIDTAKPIGHTFSDVLKVSKQYLPLYQKYNISLSEHHIIRLSRTWISEESFLKLRTLKLPFWIHDTISELLSKMSFERFVNYFTKQKLQYKKTSIDQLMTWYRDYLSMSEQLKIDLNKKSIRFPSNLKEAHDKLSMRFIEVKNQVLDEQFRSAKEALYSELKEYRTDEFQIVLPQSRTDFIREGQALNHCVGNNMYYQNHLKGERMIFFIRKTSEPDKPFFTMELDMKRLLILQLYGFGDCHAPSDVTKFANSFLKALKPSKFTESRKVG</sequence>
<name>A0A7G8TD95_9FIRM</name>
<organism evidence="1 2">
    <name type="scientific">Caproicibacter fermentans</name>
    <dbReference type="NCBI Taxonomy" id="2576756"/>
    <lineage>
        <taxon>Bacteria</taxon>
        <taxon>Bacillati</taxon>
        <taxon>Bacillota</taxon>
        <taxon>Clostridia</taxon>
        <taxon>Eubacteriales</taxon>
        <taxon>Acutalibacteraceae</taxon>
        <taxon>Caproicibacter</taxon>
    </lineage>
</organism>
<dbReference type="KEGG" id="cfem:HCR03_04795"/>
<dbReference type="Proteomes" id="UP000515909">
    <property type="component" value="Chromosome"/>
</dbReference>
<evidence type="ECO:0000313" key="2">
    <source>
        <dbReference type="Proteomes" id="UP000515909"/>
    </source>
</evidence>
<dbReference type="RefSeq" id="WP_187036935.1">
    <property type="nucleotide sequence ID" value="NZ_CP060286.1"/>
</dbReference>
<dbReference type="Pfam" id="PF14284">
    <property type="entry name" value="PcfJ"/>
    <property type="match status" value="1"/>
</dbReference>
<dbReference type="InterPro" id="IPR025586">
    <property type="entry name" value="PcfJ"/>
</dbReference>
<reference evidence="1 2" key="1">
    <citation type="submission" date="2020-08" db="EMBL/GenBank/DDBJ databases">
        <title>The isolate Caproiciproducens sp. 7D4C2 produces n-caproate at mildly acidic conditions from hexoses: genome and rBOX comparison with related strains and chain-elongating bacteria.</title>
        <authorList>
            <person name="Esquivel-Elizondo S."/>
            <person name="Bagci C."/>
            <person name="Temovska M."/>
            <person name="Jeon B.S."/>
            <person name="Bessarab I."/>
            <person name="Williams R.B.H."/>
            <person name="Huson D.H."/>
            <person name="Angenent L.T."/>
        </authorList>
    </citation>
    <scope>NUCLEOTIDE SEQUENCE [LARGE SCALE GENOMIC DNA]</scope>
    <source>
        <strain evidence="1 2">7D4C2</strain>
    </source>
</reference>
<evidence type="ECO:0000313" key="1">
    <source>
        <dbReference type="EMBL" id="QNK41586.1"/>
    </source>
</evidence>
<dbReference type="EMBL" id="CP060286">
    <property type="protein sequence ID" value="QNK41586.1"/>
    <property type="molecule type" value="Genomic_DNA"/>
</dbReference>
<accession>A0A7G8TD95</accession>
<dbReference type="AlphaFoldDB" id="A0A7G8TD95"/>